<reference evidence="13" key="2">
    <citation type="submission" date="2021-04" db="EMBL/GenBank/DDBJ databases">
        <authorList>
            <person name="Gilroy R."/>
        </authorList>
    </citation>
    <scope>NUCLEOTIDE SEQUENCE</scope>
    <source>
        <strain evidence="13">A6-441</strain>
    </source>
</reference>
<keyword evidence="2 9" id="KW-0547">Nucleotide-binding</keyword>
<name>A0A9E2KZR7_9FUSO</name>
<feature type="binding site" evidence="9">
    <location>
        <begin position="171"/>
        <end position="176"/>
    </location>
    <ligand>
        <name>ATP</name>
        <dbReference type="ChEBI" id="CHEBI:30616"/>
    </ligand>
</feature>
<dbReference type="GO" id="GO:0003723">
    <property type="term" value="F:RNA binding"/>
    <property type="evidence" value="ECO:0007669"/>
    <property type="project" value="UniProtKB-UniRule"/>
</dbReference>
<dbReference type="Gene3D" id="2.40.50.140">
    <property type="entry name" value="Nucleic acid-binding proteins"/>
    <property type="match status" value="1"/>
</dbReference>
<dbReference type="Pfam" id="PF07497">
    <property type="entry name" value="Rho_RNA_bind"/>
    <property type="match status" value="1"/>
</dbReference>
<keyword evidence="1 9" id="KW-0806">Transcription termination</keyword>
<dbReference type="PANTHER" id="PTHR46425:SF1">
    <property type="entry name" value="TRANSCRIPTION TERMINATION FACTOR RHO"/>
    <property type="match status" value="1"/>
</dbReference>
<evidence type="ECO:0000256" key="3">
    <source>
        <dbReference type="ARBA" id="ARBA00022801"/>
    </source>
</evidence>
<keyword evidence="3 9" id="KW-0378">Hydrolase</keyword>
<dbReference type="InterPro" id="IPR011113">
    <property type="entry name" value="Rho_RNA-bd"/>
</dbReference>
<evidence type="ECO:0000256" key="1">
    <source>
        <dbReference type="ARBA" id="ARBA00022472"/>
    </source>
</evidence>
<dbReference type="Gene3D" id="3.40.50.300">
    <property type="entry name" value="P-loop containing nucleotide triphosphate hydrolases"/>
    <property type="match status" value="1"/>
</dbReference>
<feature type="binding site" evidence="9">
    <location>
        <begin position="159"/>
        <end position="164"/>
    </location>
    <ligand>
        <name>ATP</name>
        <dbReference type="ChEBI" id="CHEBI:30616"/>
    </ligand>
</feature>
<evidence type="ECO:0000259" key="12">
    <source>
        <dbReference type="PROSITE" id="PS51856"/>
    </source>
</evidence>
<proteinExistence type="inferred from homology"/>
<dbReference type="EC" id="3.6.4.-" evidence="9 10"/>
<evidence type="ECO:0000313" key="14">
    <source>
        <dbReference type="Proteomes" id="UP000724657"/>
    </source>
</evidence>
<evidence type="ECO:0000313" key="13">
    <source>
        <dbReference type="EMBL" id="MBU3842434.1"/>
    </source>
</evidence>
<evidence type="ECO:0000256" key="6">
    <source>
        <dbReference type="ARBA" id="ARBA00022884"/>
    </source>
</evidence>
<dbReference type="CDD" id="cd01128">
    <property type="entry name" value="rho_factor_C"/>
    <property type="match status" value="1"/>
</dbReference>
<dbReference type="InterPro" id="IPR011129">
    <property type="entry name" value="CSD"/>
</dbReference>
<comment type="caution">
    <text evidence="13">The sequence shown here is derived from an EMBL/GenBank/DDBJ whole genome shotgun (WGS) entry which is preliminary data.</text>
</comment>
<dbReference type="SMART" id="SM00357">
    <property type="entry name" value="CSP"/>
    <property type="match status" value="1"/>
</dbReference>
<dbReference type="SUPFAM" id="SSF52540">
    <property type="entry name" value="P-loop containing nucleoside triphosphate hydrolases"/>
    <property type="match status" value="1"/>
</dbReference>
<organism evidence="13 14">
    <name type="scientific">Candidatus Fusobacterium pullicola</name>
    <dbReference type="NCBI Taxonomy" id="2838601"/>
    <lineage>
        <taxon>Bacteria</taxon>
        <taxon>Fusobacteriati</taxon>
        <taxon>Fusobacteriota</taxon>
        <taxon>Fusobacteriia</taxon>
        <taxon>Fusobacteriales</taxon>
        <taxon>Fusobacteriaceae</taxon>
        <taxon>Fusobacterium</taxon>
    </lineage>
</organism>
<reference evidence="13" key="1">
    <citation type="journal article" date="2021" name="PeerJ">
        <title>Extensive microbial diversity within the chicken gut microbiome revealed by metagenomics and culture.</title>
        <authorList>
            <person name="Gilroy R."/>
            <person name="Ravi A."/>
            <person name="Getino M."/>
            <person name="Pursley I."/>
            <person name="Horton D.L."/>
            <person name="Alikhan N.F."/>
            <person name="Baker D."/>
            <person name="Gharbi K."/>
            <person name="Hall N."/>
            <person name="Watson M."/>
            <person name="Adriaenssens E.M."/>
            <person name="Foster-Nyarko E."/>
            <person name="Jarju S."/>
            <person name="Secka A."/>
            <person name="Antonio M."/>
            <person name="Oren A."/>
            <person name="Chaudhuri R.R."/>
            <person name="La Ragione R."/>
            <person name="Hildebrand F."/>
            <person name="Pallen M.J."/>
        </authorList>
    </citation>
    <scope>NUCLEOTIDE SEQUENCE</scope>
    <source>
        <strain evidence="13">A6-441</strain>
    </source>
</reference>
<dbReference type="EMBL" id="JAHLFN010000055">
    <property type="protein sequence ID" value="MBU3842434.1"/>
    <property type="molecule type" value="Genomic_DNA"/>
</dbReference>
<comment type="similarity">
    <text evidence="9 11">Belongs to the Rho family.</text>
</comment>
<dbReference type="NCBIfam" id="TIGR00767">
    <property type="entry name" value="rho"/>
    <property type="match status" value="1"/>
</dbReference>
<evidence type="ECO:0000256" key="10">
    <source>
        <dbReference type="NCBIfam" id="TIGR00767"/>
    </source>
</evidence>
<keyword evidence="4 9" id="KW-0347">Helicase</keyword>
<dbReference type="InterPro" id="IPR003593">
    <property type="entry name" value="AAA+_ATPase"/>
</dbReference>
<dbReference type="InterPro" id="IPR041703">
    <property type="entry name" value="Rho_factor_ATP-bd"/>
</dbReference>
<evidence type="ECO:0000256" key="11">
    <source>
        <dbReference type="PROSITE-ProRule" id="PRU01203"/>
    </source>
</evidence>
<comment type="caution">
    <text evidence="9">Lacks conserved residue(s) required for the propagation of feature annotation.</text>
</comment>
<dbReference type="SUPFAM" id="SSF50249">
    <property type="entry name" value="Nucleic acid-binding proteins"/>
    <property type="match status" value="1"/>
</dbReference>
<accession>A0A9E2KZR7</accession>
<dbReference type="Pfam" id="PF00006">
    <property type="entry name" value="ATP-synt_ab"/>
    <property type="match status" value="1"/>
</dbReference>
<evidence type="ECO:0000256" key="4">
    <source>
        <dbReference type="ARBA" id="ARBA00022806"/>
    </source>
</evidence>
<dbReference type="HAMAP" id="MF_01884">
    <property type="entry name" value="Rho"/>
    <property type="match status" value="1"/>
</dbReference>
<dbReference type="GO" id="GO:0008186">
    <property type="term" value="F:ATP-dependent activity, acting on RNA"/>
    <property type="evidence" value="ECO:0007669"/>
    <property type="project" value="UniProtKB-UniRule"/>
</dbReference>
<dbReference type="InterPro" id="IPR027417">
    <property type="entry name" value="P-loop_NTPase"/>
</dbReference>
<keyword evidence="7 9" id="KW-0805">Transcription regulation</keyword>
<keyword evidence="8 9" id="KW-0804">Transcription</keyword>
<sequence length="415" mass="46547">MDRLDKFLLKELLEIAKQLGLTIKSGIKKNEIKELIEKDIESKEGTDIAWGVLEVLPDGYGFLRGTSVEKDIYVSASQVRKFKLRTEDRVVGEVREPSGDEKNYALKKVLLVNDGTLEAAESRVPFEELIPAYPTEKFTLETDSKNISGRIIDLIAPIGRGQRALIIAPPKAGKTMLISSLANSIMQTSKDVEVWILLIDERPEEVTDIKETVIGAQVFASTFDEDPKNHIKVTESILERAKRKVENGENIVILMDSLTRLARAYNIVIPSSGKLISGGIDPTALYYPKNFFGTARNIRGGGSLTIIATVLVDTGSKMDDIIYEEFKSTGNCDIHLDRNLAELRLFPAIDIQRSGTRKEDLLIPKKELEAIWKIRRHLSKFDKAESLKRLVDTLKSTQSNKSMLEQFEKGVKDEK</sequence>
<keyword evidence="5 9" id="KW-0067">ATP-binding</keyword>
<gene>
    <name evidence="9 13" type="primary">rho</name>
    <name evidence="13" type="ORF">IAA47_05560</name>
</gene>
<comment type="function">
    <text evidence="9">Facilitates transcription termination by a mechanism that involves Rho binding to the nascent RNA, activation of Rho's RNA-dependent ATPase activity, and release of the mRNA from the DNA template.</text>
</comment>
<dbReference type="AlphaFoldDB" id="A0A9E2KZR7"/>
<dbReference type="PANTHER" id="PTHR46425">
    <property type="entry name" value="TRANSCRIPTION TERMINATION FACTOR RHO"/>
    <property type="match status" value="1"/>
</dbReference>
<evidence type="ECO:0000256" key="2">
    <source>
        <dbReference type="ARBA" id="ARBA00022741"/>
    </source>
</evidence>
<dbReference type="InterPro" id="IPR000194">
    <property type="entry name" value="ATPase_F1/V1/A1_a/bsu_nucl-bd"/>
</dbReference>
<evidence type="ECO:0000256" key="9">
    <source>
        <dbReference type="HAMAP-Rule" id="MF_01884"/>
    </source>
</evidence>
<dbReference type="GO" id="GO:0016787">
    <property type="term" value="F:hydrolase activity"/>
    <property type="evidence" value="ECO:0007669"/>
    <property type="project" value="UniProtKB-KW"/>
</dbReference>
<feature type="domain" description="Rho RNA-BD" evidence="12">
    <location>
        <begin position="46"/>
        <end position="116"/>
    </location>
</feature>
<dbReference type="NCBIfam" id="NF006886">
    <property type="entry name" value="PRK09376.1"/>
    <property type="match status" value="1"/>
</dbReference>
<dbReference type="SMART" id="SM00382">
    <property type="entry name" value="AAA"/>
    <property type="match status" value="1"/>
</dbReference>
<evidence type="ECO:0000256" key="8">
    <source>
        <dbReference type="ARBA" id="ARBA00023163"/>
    </source>
</evidence>
<dbReference type="InterPro" id="IPR012340">
    <property type="entry name" value="NA-bd_OB-fold"/>
</dbReference>
<dbReference type="PROSITE" id="PS51856">
    <property type="entry name" value="RHO_RNA_BD"/>
    <property type="match status" value="1"/>
</dbReference>
<keyword evidence="6 9" id="KW-0694">RNA-binding</keyword>
<feature type="binding site" evidence="9">
    <location>
        <position position="202"/>
    </location>
    <ligand>
        <name>ATP</name>
        <dbReference type="ChEBI" id="CHEBI:30616"/>
    </ligand>
</feature>
<dbReference type="GO" id="GO:0004386">
    <property type="term" value="F:helicase activity"/>
    <property type="evidence" value="ECO:0007669"/>
    <property type="project" value="UniProtKB-UniRule"/>
</dbReference>
<dbReference type="InterPro" id="IPR004665">
    <property type="entry name" value="Term_rho"/>
</dbReference>
<comment type="subunit">
    <text evidence="9">Homohexamer. The homohexamer assembles into an open ring structure.</text>
</comment>
<dbReference type="Proteomes" id="UP000724657">
    <property type="component" value="Unassembled WGS sequence"/>
</dbReference>
<dbReference type="GO" id="GO:0006353">
    <property type="term" value="P:DNA-templated transcription termination"/>
    <property type="evidence" value="ECO:0007669"/>
    <property type="project" value="UniProtKB-UniRule"/>
</dbReference>
<evidence type="ECO:0000256" key="7">
    <source>
        <dbReference type="ARBA" id="ARBA00023015"/>
    </source>
</evidence>
<evidence type="ECO:0000256" key="5">
    <source>
        <dbReference type="ARBA" id="ARBA00022840"/>
    </source>
</evidence>
<protein>
    <recommendedName>
        <fullName evidence="9 10">Transcription termination factor Rho</fullName>
        <ecNumber evidence="9 10">3.6.4.-</ecNumber>
    </recommendedName>
    <alternativeName>
        <fullName evidence="9">ATP-dependent helicase Rho</fullName>
    </alternativeName>
</protein>
<dbReference type="GO" id="GO:0005524">
    <property type="term" value="F:ATP binding"/>
    <property type="evidence" value="ECO:0007669"/>
    <property type="project" value="UniProtKB-UniRule"/>
</dbReference>